<name>A0A2J6WQS9_9BACT</name>
<dbReference type="Gene3D" id="3.30.160.20">
    <property type="match status" value="1"/>
</dbReference>
<sequence length="114" mass="13294">MGKFPVTEKKEKELLSEMQKLGIKESDIDEKFIRCSGHGGQKLNKASTGVYLKHKPTGIEVKCTKERSQGLNRFFARRMLVEKLKEYLGIPTEKQKEIEKIRKRKSKYHRNSPD</sequence>
<dbReference type="EMBL" id="PNIO01000004">
    <property type="protein sequence ID" value="PMP72746.1"/>
    <property type="molecule type" value="Genomic_DNA"/>
</dbReference>
<dbReference type="SUPFAM" id="SSF75620">
    <property type="entry name" value="Release factor"/>
    <property type="match status" value="1"/>
</dbReference>
<dbReference type="Proteomes" id="UP000242288">
    <property type="component" value="Unassembled WGS sequence"/>
</dbReference>
<comment type="caution">
    <text evidence="4">The sequence shown here is derived from an EMBL/GenBank/DDBJ whole genome shotgun (WGS) entry which is preliminary data.</text>
</comment>
<dbReference type="PANTHER" id="PTHR46203">
    <property type="entry name" value="PROBABLE PEPTIDE CHAIN RELEASE FACTOR C12ORF65"/>
    <property type="match status" value="1"/>
</dbReference>
<evidence type="ECO:0000259" key="3">
    <source>
        <dbReference type="Pfam" id="PF00472"/>
    </source>
</evidence>
<dbReference type="InterPro" id="IPR045853">
    <property type="entry name" value="Pep_chain_release_fac_I_sf"/>
</dbReference>
<reference evidence="4 5" key="1">
    <citation type="submission" date="2018-01" db="EMBL/GenBank/DDBJ databases">
        <title>Metagenomic assembled genomes from two thermal pools in the Uzon Caldera, Kamchatka, Russia.</title>
        <authorList>
            <person name="Wilkins L."/>
            <person name="Ettinger C."/>
        </authorList>
    </citation>
    <scope>NUCLEOTIDE SEQUENCE [LARGE SCALE GENOMIC DNA]</scope>
    <source>
        <strain evidence="4">ZAV-04</strain>
    </source>
</reference>
<dbReference type="GO" id="GO:0003747">
    <property type="term" value="F:translation release factor activity"/>
    <property type="evidence" value="ECO:0007669"/>
    <property type="project" value="InterPro"/>
</dbReference>
<evidence type="ECO:0000256" key="1">
    <source>
        <dbReference type="ARBA" id="ARBA00010835"/>
    </source>
</evidence>
<evidence type="ECO:0000256" key="2">
    <source>
        <dbReference type="ARBA" id="ARBA00022946"/>
    </source>
</evidence>
<comment type="similarity">
    <text evidence="1">Belongs to the prokaryotic/mitochondrial release factor family.</text>
</comment>
<protein>
    <submittedName>
        <fullName evidence="4">Peptide chain release factor-like protein</fullName>
    </submittedName>
</protein>
<dbReference type="AlphaFoldDB" id="A0A2J6WQS9"/>
<accession>A0A2J6WQS9</accession>
<dbReference type="InterPro" id="IPR000352">
    <property type="entry name" value="Pep_chain_release_fac_I"/>
</dbReference>
<proteinExistence type="inferred from homology"/>
<organism evidence="4 5">
    <name type="scientific">Thermodesulfovibrio aggregans</name>
    <dbReference type="NCBI Taxonomy" id="86166"/>
    <lineage>
        <taxon>Bacteria</taxon>
        <taxon>Pseudomonadati</taxon>
        <taxon>Nitrospirota</taxon>
        <taxon>Thermodesulfovibrionia</taxon>
        <taxon>Thermodesulfovibrionales</taxon>
        <taxon>Thermodesulfovibrionaceae</taxon>
        <taxon>Thermodesulfovibrio</taxon>
    </lineage>
</organism>
<dbReference type="Pfam" id="PF00472">
    <property type="entry name" value="RF-1"/>
    <property type="match status" value="1"/>
</dbReference>
<feature type="domain" description="Prokaryotic-type class I peptide chain release factors" evidence="3">
    <location>
        <begin position="21"/>
        <end position="106"/>
    </location>
</feature>
<keyword evidence="2" id="KW-0809">Transit peptide</keyword>
<evidence type="ECO:0000313" key="5">
    <source>
        <dbReference type="Proteomes" id="UP000242288"/>
    </source>
</evidence>
<dbReference type="InterPro" id="IPR052405">
    <property type="entry name" value="Mito_Transl_Release_Factor"/>
</dbReference>
<gene>
    <name evidence="4" type="ORF">C0186_00300</name>
</gene>
<evidence type="ECO:0000313" key="4">
    <source>
        <dbReference type="EMBL" id="PMP72746.1"/>
    </source>
</evidence>
<dbReference type="PANTHER" id="PTHR46203:SF1">
    <property type="entry name" value="MITOCHONDRIAL TRANSLATION RELEASE FACTOR IN RESCUE"/>
    <property type="match status" value="1"/>
</dbReference>